<protein>
    <submittedName>
        <fullName evidence="1">Uncharacterized protein</fullName>
    </submittedName>
</protein>
<accession>A0A4D6LND6</accession>
<dbReference type="Proteomes" id="UP000501690">
    <property type="component" value="Linkage Group LG4"/>
</dbReference>
<dbReference type="AlphaFoldDB" id="A0A4D6LND6"/>
<proteinExistence type="predicted"/>
<evidence type="ECO:0000313" key="2">
    <source>
        <dbReference type="Proteomes" id="UP000501690"/>
    </source>
</evidence>
<gene>
    <name evidence="1" type="ORF">DEO72_LG4g1031</name>
</gene>
<keyword evidence="2" id="KW-1185">Reference proteome</keyword>
<organism evidence="1 2">
    <name type="scientific">Vigna unguiculata</name>
    <name type="common">Cowpea</name>
    <dbReference type="NCBI Taxonomy" id="3917"/>
    <lineage>
        <taxon>Eukaryota</taxon>
        <taxon>Viridiplantae</taxon>
        <taxon>Streptophyta</taxon>
        <taxon>Embryophyta</taxon>
        <taxon>Tracheophyta</taxon>
        <taxon>Spermatophyta</taxon>
        <taxon>Magnoliopsida</taxon>
        <taxon>eudicotyledons</taxon>
        <taxon>Gunneridae</taxon>
        <taxon>Pentapetalae</taxon>
        <taxon>rosids</taxon>
        <taxon>fabids</taxon>
        <taxon>Fabales</taxon>
        <taxon>Fabaceae</taxon>
        <taxon>Papilionoideae</taxon>
        <taxon>50 kb inversion clade</taxon>
        <taxon>NPAAA clade</taxon>
        <taxon>indigoferoid/millettioid clade</taxon>
        <taxon>Phaseoleae</taxon>
        <taxon>Vigna</taxon>
    </lineage>
</organism>
<reference evidence="1 2" key="1">
    <citation type="submission" date="2019-04" db="EMBL/GenBank/DDBJ databases">
        <title>An improved genome assembly and genetic linkage map for asparagus bean, Vigna unguiculata ssp. sesquipedialis.</title>
        <authorList>
            <person name="Xia Q."/>
            <person name="Zhang R."/>
            <person name="Dong Y."/>
        </authorList>
    </citation>
    <scope>NUCLEOTIDE SEQUENCE [LARGE SCALE GENOMIC DNA]</scope>
    <source>
        <tissue evidence="1">Leaf</tissue>
    </source>
</reference>
<name>A0A4D6LND6_VIGUN</name>
<evidence type="ECO:0000313" key="1">
    <source>
        <dbReference type="EMBL" id="QCD90077.1"/>
    </source>
</evidence>
<dbReference type="EMBL" id="CP039348">
    <property type="protein sequence ID" value="QCD90077.1"/>
    <property type="molecule type" value="Genomic_DNA"/>
</dbReference>
<sequence>MGNSSSSSTSNVWGKQNPSMSCCGGGGCRSITGTPTCYCGEKIEERGSTSTVVIEDKGCGDVKNEEKVSGSVKIEERVVCIVTNEARAGGTIDSQQMGQLAAWQKKWLLI</sequence>